<feature type="region of interest" description="Disordered" evidence="1">
    <location>
        <begin position="96"/>
        <end position="117"/>
    </location>
</feature>
<dbReference type="Proteomes" id="UP000278143">
    <property type="component" value="Unassembled WGS sequence"/>
</dbReference>
<evidence type="ECO:0000313" key="3">
    <source>
        <dbReference type="EMBL" id="RKP23480.1"/>
    </source>
</evidence>
<name>A0A4P9YX01_9FUNG</name>
<proteinExistence type="predicted"/>
<keyword evidence="2" id="KW-0472">Membrane</keyword>
<sequence length="117" mass="13026">MADDDDDYDGLVPLALPLCIDNMSDSIIVLLFSAALFAIWIALTCLSARKHTRSGVARLREGMRVEYRRSSNKARGKKQAPKRAYRLVQWLKGEFARPASSSPSSSTSKSCMKHKAH</sequence>
<gene>
    <name evidence="3" type="ORF">SYNPS1DRAFT_30772</name>
</gene>
<evidence type="ECO:0000256" key="2">
    <source>
        <dbReference type="SAM" id="Phobius"/>
    </source>
</evidence>
<feature type="compositionally biased region" description="Low complexity" evidence="1">
    <location>
        <begin position="100"/>
        <end position="110"/>
    </location>
</feature>
<dbReference type="EMBL" id="KZ990936">
    <property type="protein sequence ID" value="RKP23480.1"/>
    <property type="molecule type" value="Genomic_DNA"/>
</dbReference>
<organism evidence="3 4">
    <name type="scientific">Syncephalis pseudoplumigaleata</name>
    <dbReference type="NCBI Taxonomy" id="1712513"/>
    <lineage>
        <taxon>Eukaryota</taxon>
        <taxon>Fungi</taxon>
        <taxon>Fungi incertae sedis</taxon>
        <taxon>Zoopagomycota</taxon>
        <taxon>Zoopagomycotina</taxon>
        <taxon>Zoopagomycetes</taxon>
        <taxon>Zoopagales</taxon>
        <taxon>Piptocephalidaceae</taxon>
        <taxon>Syncephalis</taxon>
    </lineage>
</organism>
<evidence type="ECO:0000256" key="1">
    <source>
        <dbReference type="SAM" id="MobiDB-lite"/>
    </source>
</evidence>
<evidence type="ECO:0000313" key="4">
    <source>
        <dbReference type="Proteomes" id="UP000278143"/>
    </source>
</evidence>
<keyword evidence="2" id="KW-1133">Transmembrane helix</keyword>
<dbReference type="AlphaFoldDB" id="A0A4P9YX01"/>
<keyword evidence="4" id="KW-1185">Reference proteome</keyword>
<accession>A0A4P9YX01</accession>
<keyword evidence="2" id="KW-0812">Transmembrane</keyword>
<protein>
    <submittedName>
        <fullName evidence="3">Uncharacterized protein</fullName>
    </submittedName>
</protein>
<reference evidence="4" key="1">
    <citation type="journal article" date="2018" name="Nat. Microbiol.">
        <title>Leveraging single-cell genomics to expand the fungal tree of life.</title>
        <authorList>
            <person name="Ahrendt S.R."/>
            <person name="Quandt C.A."/>
            <person name="Ciobanu D."/>
            <person name="Clum A."/>
            <person name="Salamov A."/>
            <person name="Andreopoulos B."/>
            <person name="Cheng J.F."/>
            <person name="Woyke T."/>
            <person name="Pelin A."/>
            <person name="Henrissat B."/>
            <person name="Reynolds N.K."/>
            <person name="Benny G.L."/>
            <person name="Smith M.E."/>
            <person name="James T.Y."/>
            <person name="Grigoriev I.V."/>
        </authorList>
    </citation>
    <scope>NUCLEOTIDE SEQUENCE [LARGE SCALE GENOMIC DNA]</scope>
    <source>
        <strain evidence="4">Benny S71-1</strain>
    </source>
</reference>
<feature type="transmembrane region" description="Helical" evidence="2">
    <location>
        <begin position="27"/>
        <end position="48"/>
    </location>
</feature>